<gene>
    <name evidence="14" type="ORF">HD600_000536</name>
</gene>
<evidence type="ECO:0000256" key="3">
    <source>
        <dbReference type="ARBA" id="ARBA00022475"/>
    </source>
</evidence>
<comment type="caution">
    <text evidence="14">The sequence shown here is derived from an EMBL/GenBank/DDBJ whole genome shotgun (WGS) entry which is preliminary data.</text>
</comment>
<keyword evidence="8" id="KW-0804">Transcription</keyword>
<feature type="transmembrane region" description="Helical" evidence="12">
    <location>
        <begin position="117"/>
        <end position="138"/>
    </location>
</feature>
<feature type="region of interest" description="Disordered" evidence="11">
    <location>
        <begin position="74"/>
        <end position="111"/>
    </location>
</feature>
<dbReference type="Gene3D" id="1.10.10.1320">
    <property type="entry name" value="Anti-sigma factor, zinc-finger domain"/>
    <property type="match status" value="1"/>
</dbReference>
<dbReference type="AlphaFoldDB" id="A0A7W9CAH6"/>
<sequence>MNESEFAELAAGRALHALSDADERRFTDALLAHPEWAAIAEDDEATAAALAGVVTAEAPPVRIRAALLEQIASIPQGESSPPTEKPVARVDPAPRAEPAPAPQEQPAPAPRRRGRRLFALAASVALIAGLGIGAAVLIPQLTPPASVVALEQIESAPDAEQATVDLGAGAQATAHWSASVGRAVLVTEGLDPLEGDQTYQLWFVRGEDALPAGIFDTDAGAATALLDGAMRAGDVIAVTVEPAGGSPTGTPSSAPILAIPTA</sequence>
<feature type="region of interest" description="Disordered" evidence="11">
    <location>
        <begin position="243"/>
        <end position="262"/>
    </location>
</feature>
<feature type="compositionally biased region" description="Pro residues" evidence="11">
    <location>
        <begin position="95"/>
        <end position="109"/>
    </location>
</feature>
<organism evidence="14 15">
    <name type="scientific">Microbacterium ginsengiterrae</name>
    <dbReference type="NCBI Taxonomy" id="546115"/>
    <lineage>
        <taxon>Bacteria</taxon>
        <taxon>Bacillati</taxon>
        <taxon>Actinomycetota</taxon>
        <taxon>Actinomycetes</taxon>
        <taxon>Micrococcales</taxon>
        <taxon>Microbacteriaceae</taxon>
        <taxon>Microbacterium</taxon>
    </lineage>
</organism>
<dbReference type="GO" id="GO:0005886">
    <property type="term" value="C:plasma membrane"/>
    <property type="evidence" value="ECO:0007669"/>
    <property type="project" value="UniProtKB-SubCell"/>
</dbReference>
<accession>A0A7W9CAH6</accession>
<evidence type="ECO:0000256" key="6">
    <source>
        <dbReference type="ARBA" id="ARBA00023015"/>
    </source>
</evidence>
<evidence type="ECO:0000313" key="14">
    <source>
        <dbReference type="EMBL" id="MBB5742039.1"/>
    </source>
</evidence>
<evidence type="ECO:0000256" key="12">
    <source>
        <dbReference type="SAM" id="Phobius"/>
    </source>
</evidence>
<evidence type="ECO:0000256" key="2">
    <source>
        <dbReference type="ARBA" id="ARBA00004236"/>
    </source>
</evidence>
<protein>
    <recommendedName>
        <fullName evidence="10">Regulator of SigK</fullName>
    </recommendedName>
    <alternativeName>
        <fullName evidence="9">Sigma-K anti-sigma factor RskA</fullName>
    </alternativeName>
</protein>
<keyword evidence="3" id="KW-1003">Cell membrane</keyword>
<name>A0A7W9CAH6_9MICO</name>
<keyword evidence="4 12" id="KW-0812">Transmembrane</keyword>
<evidence type="ECO:0000256" key="9">
    <source>
        <dbReference type="ARBA" id="ARBA00029829"/>
    </source>
</evidence>
<dbReference type="RefSeq" id="WP_184281396.1">
    <property type="nucleotide sequence ID" value="NZ_BAAAPG010000003.1"/>
</dbReference>
<dbReference type="GO" id="GO:0006417">
    <property type="term" value="P:regulation of translation"/>
    <property type="evidence" value="ECO:0007669"/>
    <property type="project" value="TreeGrafter"/>
</dbReference>
<evidence type="ECO:0000256" key="10">
    <source>
        <dbReference type="ARBA" id="ARBA00030803"/>
    </source>
</evidence>
<feature type="domain" description="Anti-sigma K factor RskA C-terminal" evidence="13">
    <location>
        <begin position="119"/>
        <end position="252"/>
    </location>
</feature>
<dbReference type="InterPro" id="IPR041916">
    <property type="entry name" value="Anti_sigma_zinc_sf"/>
</dbReference>
<evidence type="ECO:0000256" key="1">
    <source>
        <dbReference type="ARBA" id="ARBA00004167"/>
    </source>
</evidence>
<dbReference type="EMBL" id="JACHMU010000001">
    <property type="protein sequence ID" value="MBB5742039.1"/>
    <property type="molecule type" value="Genomic_DNA"/>
</dbReference>
<evidence type="ECO:0000256" key="5">
    <source>
        <dbReference type="ARBA" id="ARBA00022989"/>
    </source>
</evidence>
<reference evidence="14 15" key="1">
    <citation type="submission" date="2020-08" db="EMBL/GenBank/DDBJ databases">
        <title>Sequencing the genomes of 1000 actinobacteria strains.</title>
        <authorList>
            <person name="Klenk H.-P."/>
        </authorList>
    </citation>
    <scope>NUCLEOTIDE SEQUENCE [LARGE SCALE GENOMIC DNA]</scope>
    <source>
        <strain evidence="14 15">DSM 24823</strain>
    </source>
</reference>
<keyword evidence="6" id="KW-0805">Transcription regulation</keyword>
<evidence type="ECO:0000256" key="4">
    <source>
        <dbReference type="ARBA" id="ARBA00022692"/>
    </source>
</evidence>
<evidence type="ECO:0000313" key="15">
    <source>
        <dbReference type="Proteomes" id="UP000517712"/>
    </source>
</evidence>
<keyword evidence="7 12" id="KW-0472">Membrane</keyword>
<dbReference type="Proteomes" id="UP000517712">
    <property type="component" value="Unassembled WGS sequence"/>
</dbReference>
<dbReference type="PANTHER" id="PTHR37461:SF1">
    <property type="entry name" value="ANTI-SIGMA-K FACTOR RSKA"/>
    <property type="match status" value="1"/>
</dbReference>
<dbReference type="PANTHER" id="PTHR37461">
    <property type="entry name" value="ANTI-SIGMA-K FACTOR RSKA"/>
    <property type="match status" value="1"/>
</dbReference>
<proteinExistence type="predicted"/>
<keyword evidence="5 12" id="KW-1133">Transmembrane helix</keyword>
<dbReference type="GO" id="GO:0016989">
    <property type="term" value="F:sigma factor antagonist activity"/>
    <property type="evidence" value="ECO:0007669"/>
    <property type="project" value="TreeGrafter"/>
</dbReference>
<dbReference type="InterPro" id="IPR051474">
    <property type="entry name" value="Anti-sigma-K/W_factor"/>
</dbReference>
<dbReference type="InterPro" id="IPR018764">
    <property type="entry name" value="RskA_C"/>
</dbReference>
<evidence type="ECO:0000256" key="7">
    <source>
        <dbReference type="ARBA" id="ARBA00023136"/>
    </source>
</evidence>
<evidence type="ECO:0000259" key="13">
    <source>
        <dbReference type="Pfam" id="PF10099"/>
    </source>
</evidence>
<dbReference type="Pfam" id="PF10099">
    <property type="entry name" value="RskA_C"/>
    <property type="match status" value="1"/>
</dbReference>
<evidence type="ECO:0000256" key="11">
    <source>
        <dbReference type="SAM" id="MobiDB-lite"/>
    </source>
</evidence>
<evidence type="ECO:0000256" key="8">
    <source>
        <dbReference type="ARBA" id="ARBA00023163"/>
    </source>
</evidence>
<keyword evidence="15" id="KW-1185">Reference proteome</keyword>
<comment type="subcellular location">
    <subcellularLocation>
        <location evidence="2">Cell membrane</location>
    </subcellularLocation>
    <subcellularLocation>
        <location evidence="1">Membrane</location>
        <topology evidence="1">Single-pass membrane protein</topology>
    </subcellularLocation>
</comment>